<organism evidence="2 3">
    <name type="scientific">Nothophoma quercina</name>
    <dbReference type="NCBI Taxonomy" id="749835"/>
    <lineage>
        <taxon>Eukaryota</taxon>
        <taxon>Fungi</taxon>
        <taxon>Dikarya</taxon>
        <taxon>Ascomycota</taxon>
        <taxon>Pezizomycotina</taxon>
        <taxon>Dothideomycetes</taxon>
        <taxon>Pleosporomycetidae</taxon>
        <taxon>Pleosporales</taxon>
        <taxon>Pleosporineae</taxon>
        <taxon>Didymellaceae</taxon>
        <taxon>Nothophoma</taxon>
    </lineage>
</organism>
<gene>
    <name evidence="2" type="ORF">SLS59_009925</name>
</gene>
<accession>A0ABR3QJ46</accession>
<dbReference type="InterPro" id="IPR011009">
    <property type="entry name" value="Kinase-like_dom_sf"/>
</dbReference>
<keyword evidence="3" id="KW-1185">Reference proteome</keyword>
<feature type="domain" description="Aminoglycoside phosphotransferase" evidence="1">
    <location>
        <begin position="183"/>
        <end position="265"/>
    </location>
</feature>
<dbReference type="InterPro" id="IPR051678">
    <property type="entry name" value="AGP_Transferase"/>
</dbReference>
<dbReference type="SUPFAM" id="SSF56112">
    <property type="entry name" value="Protein kinase-like (PK-like)"/>
    <property type="match status" value="1"/>
</dbReference>
<proteinExistence type="predicted"/>
<dbReference type="Proteomes" id="UP001521222">
    <property type="component" value="Unassembled WGS sequence"/>
</dbReference>
<sequence>MSFIHAKTSIPVPKVIAYSADLHNELGFEWILMERVNGSPLEEQWSEISWLKKGLLIREIVGWMSELPDLEFSGIGSVYDGPLNNQLGDTSNTSESHNQNLESQKRLVTDALEALQSYVRDQAELPGAALKALEQFAIAMATTQGTPKSSEYVVNETVAPGFFMDDHIQQDINRGPYQTSAEYVAAHMAFLHHDIQGWKSSEKASKREDGEMAQALHDKLQLIMPKLFSGTNKEPTFLCHQDLSANNILVDDNGDVAGIIDWEAVITAPRWQACKLPQLLNGNDDDNVPEPLDEEQLEDENAVEGYNDSMHDYEQTQLRRFFFKEMGRVNPGWMQSYHEGATGRDVMAAIESVKDGMRVKLVKKWLDCLLEERMPKVTLFDAIMADTWSLPKEWA</sequence>
<dbReference type="InterPro" id="IPR002575">
    <property type="entry name" value="Aminoglycoside_PTrfase"/>
</dbReference>
<dbReference type="EMBL" id="JAKIXB020000049">
    <property type="protein sequence ID" value="KAL1592156.1"/>
    <property type="molecule type" value="Genomic_DNA"/>
</dbReference>
<name>A0ABR3QJ46_9PLEO</name>
<evidence type="ECO:0000313" key="3">
    <source>
        <dbReference type="Proteomes" id="UP001521222"/>
    </source>
</evidence>
<comment type="caution">
    <text evidence="2">The sequence shown here is derived from an EMBL/GenBank/DDBJ whole genome shotgun (WGS) entry which is preliminary data.</text>
</comment>
<evidence type="ECO:0000313" key="2">
    <source>
        <dbReference type="EMBL" id="KAL1592156.1"/>
    </source>
</evidence>
<dbReference type="Pfam" id="PF01636">
    <property type="entry name" value="APH"/>
    <property type="match status" value="1"/>
</dbReference>
<reference evidence="2 3" key="1">
    <citation type="submission" date="2024-02" db="EMBL/GenBank/DDBJ databases">
        <title>De novo assembly and annotation of 12 fungi associated with fruit tree decline syndrome in Ontario, Canada.</title>
        <authorList>
            <person name="Sulman M."/>
            <person name="Ellouze W."/>
            <person name="Ilyukhin E."/>
        </authorList>
    </citation>
    <scope>NUCLEOTIDE SEQUENCE [LARGE SCALE GENOMIC DNA]</scope>
    <source>
        <strain evidence="2 3">M97-236</strain>
    </source>
</reference>
<evidence type="ECO:0000259" key="1">
    <source>
        <dbReference type="Pfam" id="PF01636"/>
    </source>
</evidence>
<dbReference type="Gene3D" id="3.90.1200.10">
    <property type="match status" value="1"/>
</dbReference>
<dbReference type="PANTHER" id="PTHR21310:SF13">
    <property type="entry name" value="AMINOGLYCOSIDE PHOSPHOTRANSFERASE DOMAIN-CONTAINING PROTEIN"/>
    <property type="match status" value="1"/>
</dbReference>
<dbReference type="PANTHER" id="PTHR21310">
    <property type="entry name" value="AMINOGLYCOSIDE PHOSPHOTRANSFERASE-RELATED-RELATED"/>
    <property type="match status" value="1"/>
</dbReference>
<protein>
    <recommendedName>
        <fullName evidence="1">Aminoglycoside phosphotransferase domain-containing protein</fullName>
    </recommendedName>
</protein>